<dbReference type="Pfam" id="PF04230">
    <property type="entry name" value="PS_pyruv_trans"/>
    <property type="match status" value="1"/>
</dbReference>
<sequence>MSKIILSGYYGEQNGGDDALLLVSSWGSRKFLSGDKIYGTCIQKPVLPLNAEMEALFVQEEQERNENLLRLYRHCYESDFILFGGGSVFHSTDKMTRDSDLIDLNRGKGAAAIGVSFGPFRDSAAEGACKKLIEKFNYIGCRDEESYELIRSFSSDINVELTFDLAVLLPLVVGENFNGLHARKGLGISLCHYERYIGGDTSIEKTRMKKIVNVLNGLNQEEIEELVFIDFNGHPLFGDQDIHREVIDQLHTKIPIKHLSYDKDPINTLRTIASLKGLIGMRLHSSVFGYITNTPTIILSYHPKCDGWAKQIQADKEYIIPSHSFEEESIWHALEQIIAGQYRYPKLSIKAAQSLAMKNWEGARWSLSQ</sequence>
<protein>
    <submittedName>
        <fullName evidence="2">Pyruvyl transferase superfamily protein</fullName>
    </submittedName>
</protein>
<dbReference type="PATRIC" id="fig|1397.4.peg.4972"/>
<evidence type="ECO:0000313" key="3">
    <source>
        <dbReference type="Proteomes" id="UP000036045"/>
    </source>
</evidence>
<dbReference type="PANTHER" id="PTHR36836:SF1">
    <property type="entry name" value="COLANIC ACID BIOSYNTHESIS PROTEIN WCAK"/>
    <property type="match status" value="1"/>
</dbReference>
<evidence type="ECO:0000259" key="1">
    <source>
        <dbReference type="Pfam" id="PF04230"/>
    </source>
</evidence>
<dbReference type="InterPro" id="IPR007345">
    <property type="entry name" value="Polysacch_pyruvyl_Trfase"/>
</dbReference>
<keyword evidence="2" id="KW-0808">Transferase</keyword>
<keyword evidence="3" id="KW-1185">Reference proteome</keyword>
<dbReference type="RefSeq" id="WP_047945043.1">
    <property type="nucleotide sequence ID" value="NZ_LDPH01000061.1"/>
</dbReference>
<proteinExistence type="predicted"/>
<feature type="domain" description="Polysaccharide pyruvyl transferase" evidence="1">
    <location>
        <begin position="67"/>
        <end position="303"/>
    </location>
</feature>
<name>A0A0J1HN01_NIACI</name>
<gene>
    <name evidence="2" type="ORF">ABW02_25765</name>
</gene>
<comment type="caution">
    <text evidence="2">The sequence shown here is derived from an EMBL/GenBank/DDBJ whole genome shotgun (WGS) entry which is preliminary data.</text>
</comment>
<dbReference type="Proteomes" id="UP000036045">
    <property type="component" value="Unassembled WGS sequence"/>
</dbReference>
<organism evidence="2 3">
    <name type="scientific">Niallia circulans</name>
    <name type="common">Bacillus circulans</name>
    <dbReference type="NCBI Taxonomy" id="1397"/>
    <lineage>
        <taxon>Bacteria</taxon>
        <taxon>Bacillati</taxon>
        <taxon>Bacillota</taxon>
        <taxon>Bacilli</taxon>
        <taxon>Bacillales</taxon>
        <taxon>Bacillaceae</taxon>
        <taxon>Niallia</taxon>
    </lineage>
</organism>
<accession>A0A0J1HN01</accession>
<dbReference type="PANTHER" id="PTHR36836">
    <property type="entry name" value="COLANIC ACID BIOSYNTHESIS PROTEIN WCAK"/>
    <property type="match status" value="1"/>
</dbReference>
<dbReference type="EMBL" id="LDPH01000061">
    <property type="protein sequence ID" value="KLV15106.1"/>
    <property type="molecule type" value="Genomic_DNA"/>
</dbReference>
<dbReference type="OrthoDB" id="3199616at2"/>
<reference evidence="2 3" key="1">
    <citation type="submission" date="2015-05" db="EMBL/GenBank/DDBJ databases">
        <title>Whole genome sequence and identification of bacterial endophytes from Costus igneus.</title>
        <authorList>
            <person name="Lee Y.P."/>
            <person name="Gan H.M."/>
            <person name="Eng W."/>
            <person name="Wheatley M.S."/>
            <person name="Caraballo A."/>
            <person name="Polter S."/>
            <person name="Savka M.A."/>
            <person name="Hudson A.O."/>
        </authorList>
    </citation>
    <scope>NUCLEOTIDE SEQUENCE [LARGE SCALE GENOMIC DNA]</scope>
    <source>
        <strain evidence="2 3">RIT379</strain>
    </source>
</reference>
<dbReference type="AlphaFoldDB" id="A0A0J1HN01"/>
<dbReference type="GO" id="GO:0016740">
    <property type="term" value="F:transferase activity"/>
    <property type="evidence" value="ECO:0007669"/>
    <property type="project" value="UniProtKB-KW"/>
</dbReference>
<evidence type="ECO:0000313" key="2">
    <source>
        <dbReference type="EMBL" id="KLV15106.1"/>
    </source>
</evidence>